<evidence type="ECO:0000256" key="3">
    <source>
        <dbReference type="ARBA" id="ARBA00023115"/>
    </source>
</evidence>
<protein>
    <recommendedName>
        <fullName evidence="5">PABS domain-containing protein</fullName>
    </recommendedName>
</protein>
<comment type="caution">
    <text evidence="6">The sequence shown here is derived from an EMBL/GenBank/DDBJ whole genome shotgun (WGS) entry which is preliminary data.</text>
</comment>
<dbReference type="SUPFAM" id="SSF53335">
    <property type="entry name" value="S-adenosyl-L-methionine-dependent methyltransferases"/>
    <property type="match status" value="1"/>
</dbReference>
<feature type="domain" description="PABS" evidence="5">
    <location>
        <begin position="112"/>
        <end position="273"/>
    </location>
</feature>
<evidence type="ECO:0000256" key="4">
    <source>
        <dbReference type="PROSITE-ProRule" id="PRU00354"/>
    </source>
</evidence>
<evidence type="ECO:0000313" key="6">
    <source>
        <dbReference type="EMBL" id="TQF15762.1"/>
    </source>
</evidence>
<organism evidence="6 7">
    <name type="scientific">Myxococcus llanfairpwllgwyngyllgogerychwyrndrobwllllantysiliogogogochensis</name>
    <dbReference type="NCBI Taxonomy" id="2590453"/>
    <lineage>
        <taxon>Bacteria</taxon>
        <taxon>Pseudomonadati</taxon>
        <taxon>Myxococcota</taxon>
        <taxon>Myxococcia</taxon>
        <taxon>Myxococcales</taxon>
        <taxon>Cystobacterineae</taxon>
        <taxon>Myxococcaceae</taxon>
        <taxon>Myxococcus</taxon>
    </lineage>
</organism>
<evidence type="ECO:0000256" key="2">
    <source>
        <dbReference type="ARBA" id="ARBA00022679"/>
    </source>
</evidence>
<dbReference type="Proteomes" id="UP000315369">
    <property type="component" value="Unassembled WGS sequence"/>
</dbReference>
<comment type="similarity">
    <text evidence="1">Belongs to the spermidine/spermine synthase family.</text>
</comment>
<dbReference type="AlphaFoldDB" id="A0A540X3F1"/>
<keyword evidence="7" id="KW-1185">Reference proteome</keyword>
<dbReference type="OrthoDB" id="5504944at2"/>
<accession>A0A540X3F1</accession>
<keyword evidence="3 4" id="KW-0620">Polyamine biosynthesis</keyword>
<dbReference type="InterPro" id="IPR030374">
    <property type="entry name" value="PABS"/>
</dbReference>
<dbReference type="PANTHER" id="PTHR43317">
    <property type="entry name" value="THERMOSPERMINE SYNTHASE ACAULIS5"/>
    <property type="match status" value="1"/>
</dbReference>
<dbReference type="EMBL" id="VIFM01000036">
    <property type="protein sequence ID" value="TQF15762.1"/>
    <property type="molecule type" value="Genomic_DNA"/>
</dbReference>
<dbReference type="RefSeq" id="WP_141642561.1">
    <property type="nucleotide sequence ID" value="NZ_VIFM01000036.1"/>
</dbReference>
<sequence length="324" mass="36032">MTWPRAGGPWWCEAPWKRVLPRQGAPLGLALPGGKVERSRRYLARVFRWLSQPRTVLHVGLAGSHRCIVSQDDEGRRYLQFGWDSAYQSVVGQGFPLRLELEYTQGMIGGVAFVANPQRILMVGVGGGSLPMFLRAALPQTRIDAVDSDGEVLEVARRYFGFREDALLHAHVADGRRFIETPGPAYDVILLDAYGPRGMPKALATWEFLQAAKARLTPDGAVVSNVHRSPNPLYPAMLQTWQASFAQLHAFDSQTTANRVFVGLTSTQKVSRGALKARAGRLARAARFNLRALMSRRFEDREVRRASSEGRALDSLDLVLHDED</sequence>
<dbReference type="GO" id="GO:0016740">
    <property type="term" value="F:transferase activity"/>
    <property type="evidence" value="ECO:0007669"/>
    <property type="project" value="UniProtKB-UniRule"/>
</dbReference>
<dbReference type="PANTHER" id="PTHR43317:SF1">
    <property type="entry name" value="THERMOSPERMINE SYNTHASE ACAULIS5"/>
    <property type="match status" value="1"/>
</dbReference>
<dbReference type="Gene3D" id="3.40.50.150">
    <property type="entry name" value="Vaccinia Virus protein VP39"/>
    <property type="match status" value="1"/>
</dbReference>
<feature type="active site" description="Proton acceptor" evidence="4">
    <location>
        <position position="192"/>
    </location>
</feature>
<proteinExistence type="inferred from homology"/>
<name>A0A540X3F1_9BACT</name>
<evidence type="ECO:0000313" key="7">
    <source>
        <dbReference type="Proteomes" id="UP000315369"/>
    </source>
</evidence>
<dbReference type="PROSITE" id="PS51006">
    <property type="entry name" value="PABS_2"/>
    <property type="match status" value="1"/>
</dbReference>
<dbReference type="InterPro" id="IPR029063">
    <property type="entry name" value="SAM-dependent_MTases_sf"/>
</dbReference>
<dbReference type="NCBIfam" id="NF037959">
    <property type="entry name" value="MFS_SpdSyn"/>
    <property type="match status" value="1"/>
</dbReference>
<dbReference type="GO" id="GO:0006596">
    <property type="term" value="P:polyamine biosynthetic process"/>
    <property type="evidence" value="ECO:0007669"/>
    <property type="project" value="UniProtKB-UniRule"/>
</dbReference>
<dbReference type="CDD" id="cd02440">
    <property type="entry name" value="AdoMet_MTases"/>
    <property type="match status" value="1"/>
</dbReference>
<evidence type="ECO:0000256" key="1">
    <source>
        <dbReference type="ARBA" id="ARBA00007867"/>
    </source>
</evidence>
<gene>
    <name evidence="6" type="ORF">FJV41_11840</name>
</gene>
<evidence type="ECO:0000259" key="5">
    <source>
        <dbReference type="PROSITE" id="PS51006"/>
    </source>
</evidence>
<keyword evidence="2 4" id="KW-0808">Transferase</keyword>
<dbReference type="Pfam" id="PF01564">
    <property type="entry name" value="Spermine_synth"/>
    <property type="match status" value="1"/>
</dbReference>
<reference evidence="6 7" key="1">
    <citation type="submission" date="2019-06" db="EMBL/GenBank/DDBJ databases">
        <authorList>
            <person name="Livingstone P."/>
            <person name="Whitworth D."/>
        </authorList>
    </citation>
    <scope>NUCLEOTIDE SEQUENCE [LARGE SCALE GENOMIC DNA]</scope>
    <source>
        <strain evidence="6 7">AM401</strain>
    </source>
</reference>